<comment type="caution">
    <text evidence="1">The sequence shown here is derived from an EMBL/GenBank/DDBJ whole genome shotgun (WGS) entry which is preliminary data.</text>
</comment>
<evidence type="ECO:0000313" key="1">
    <source>
        <dbReference type="EMBL" id="PIQ88614.1"/>
    </source>
</evidence>
<gene>
    <name evidence="1" type="ORF">COV72_07320</name>
</gene>
<name>A0A2H0LY68_9BACT</name>
<evidence type="ECO:0000313" key="2">
    <source>
        <dbReference type="Proteomes" id="UP000229641"/>
    </source>
</evidence>
<dbReference type="AlphaFoldDB" id="A0A2H0LY68"/>
<sequence>MVQAMFNVEKEIVVCHLRSQIEGLSKVLRDIEDANDIDENFTGSSLRNIEVNLRRIRRFCARQ</sequence>
<reference evidence="1 2" key="1">
    <citation type="submission" date="2017-09" db="EMBL/GenBank/DDBJ databases">
        <title>Depth-based differentiation of microbial function through sediment-hosted aquifers and enrichment of novel symbionts in the deep terrestrial subsurface.</title>
        <authorList>
            <person name="Probst A.J."/>
            <person name="Ladd B."/>
            <person name="Jarett J.K."/>
            <person name="Geller-Mcgrath D.E."/>
            <person name="Sieber C.M."/>
            <person name="Emerson J.B."/>
            <person name="Anantharaman K."/>
            <person name="Thomas B.C."/>
            <person name="Malmstrom R."/>
            <person name="Stieglmeier M."/>
            <person name="Klingl A."/>
            <person name="Woyke T."/>
            <person name="Ryan C.M."/>
            <person name="Banfield J.F."/>
        </authorList>
    </citation>
    <scope>NUCLEOTIDE SEQUENCE [LARGE SCALE GENOMIC DNA]</scope>
    <source>
        <strain evidence="1">CG11_big_fil_rev_8_21_14_0_20_42_13</strain>
    </source>
</reference>
<dbReference type="EMBL" id="PCWA01000095">
    <property type="protein sequence ID" value="PIQ88614.1"/>
    <property type="molecule type" value="Genomic_DNA"/>
</dbReference>
<protein>
    <submittedName>
        <fullName evidence="1">Uncharacterized protein</fullName>
    </submittedName>
</protein>
<organism evidence="1 2">
    <name type="scientific">Candidatus Ghiorseimicrobium undicola</name>
    <dbReference type="NCBI Taxonomy" id="1974746"/>
    <lineage>
        <taxon>Bacteria</taxon>
        <taxon>Pseudomonadati</taxon>
        <taxon>Candidatus Omnitrophota</taxon>
        <taxon>Candidatus Ghiorseimicrobium</taxon>
    </lineage>
</organism>
<proteinExistence type="predicted"/>
<accession>A0A2H0LY68</accession>
<dbReference type="Proteomes" id="UP000229641">
    <property type="component" value="Unassembled WGS sequence"/>
</dbReference>